<comment type="similarity">
    <text evidence="1">Belongs to the annexin family.</text>
</comment>
<dbReference type="Pfam" id="PF00191">
    <property type="entry name" value="Annexin"/>
    <property type="match status" value="3"/>
</dbReference>
<evidence type="ECO:0000256" key="2">
    <source>
        <dbReference type="ARBA" id="ARBA00022737"/>
    </source>
</evidence>
<dbReference type="AlphaFoldDB" id="A0A142C664"/>
<dbReference type="InterPro" id="IPR037104">
    <property type="entry name" value="Annexin_sf"/>
</dbReference>
<accession>A0A142C664</accession>
<dbReference type="InterPro" id="IPR001464">
    <property type="entry name" value="Annexin"/>
</dbReference>
<keyword evidence="3" id="KW-0041">Annexin</keyword>
<dbReference type="GO" id="GO:0005886">
    <property type="term" value="C:plasma membrane"/>
    <property type="evidence" value="ECO:0007669"/>
    <property type="project" value="TreeGrafter"/>
</dbReference>
<dbReference type="GO" id="GO:0001786">
    <property type="term" value="F:phosphatidylserine binding"/>
    <property type="evidence" value="ECO:0007669"/>
    <property type="project" value="TreeGrafter"/>
</dbReference>
<evidence type="ECO:0000313" key="4">
    <source>
        <dbReference type="EMBL" id="AMP46315.1"/>
    </source>
</evidence>
<dbReference type="SUPFAM" id="SSF47874">
    <property type="entry name" value="Annexin"/>
    <property type="match status" value="1"/>
</dbReference>
<organism evidence="4">
    <name type="scientific">Spironucleus barkhanus</name>
    <dbReference type="NCBI Taxonomy" id="103874"/>
    <lineage>
        <taxon>Eukaryota</taxon>
        <taxon>Metamonada</taxon>
        <taxon>Diplomonadida</taxon>
        <taxon>Hexamitidae</taxon>
        <taxon>Hexamitinae</taxon>
        <taxon>Spironucleus</taxon>
    </lineage>
</organism>
<dbReference type="SMART" id="SM00335">
    <property type="entry name" value="ANX"/>
    <property type="match status" value="3"/>
</dbReference>
<dbReference type="GO" id="GO:0005544">
    <property type="term" value="F:calcium-dependent phospholipid binding"/>
    <property type="evidence" value="ECO:0007669"/>
    <property type="project" value="InterPro"/>
</dbReference>
<dbReference type="InterPro" id="IPR018502">
    <property type="entry name" value="Annexin_repeat"/>
</dbReference>
<reference evidence="4" key="1">
    <citation type="submission" date="2015-12" db="EMBL/GenBank/DDBJ databases">
        <title>Comparative cell biology and evolution of annexins in diplomonads.</title>
        <authorList>
            <person name="Einarsson E."/>
            <person name="Astvaldsson A."/>
            <person name="Hultenby K."/>
            <person name="Andersson J.O."/>
            <person name="Svard S.G."/>
            <person name="Jerlstrom-Hultqvist J."/>
        </authorList>
    </citation>
    <scope>NUCLEOTIDE SEQUENCE</scope>
</reference>
<evidence type="ECO:0000256" key="1">
    <source>
        <dbReference type="ARBA" id="ARBA00007831"/>
    </source>
</evidence>
<dbReference type="EMBL" id="KU341434">
    <property type="protein sequence ID" value="AMP46315.1"/>
    <property type="molecule type" value="Genomic_DNA"/>
</dbReference>
<dbReference type="PANTHER" id="PTHR10502">
    <property type="entry name" value="ANNEXIN"/>
    <property type="match status" value="1"/>
</dbReference>
<evidence type="ECO:0000256" key="3">
    <source>
        <dbReference type="ARBA" id="ARBA00023216"/>
    </source>
</evidence>
<name>A0A142C664_SPIBA</name>
<dbReference type="GO" id="GO:0005509">
    <property type="term" value="F:calcium ion binding"/>
    <property type="evidence" value="ECO:0007669"/>
    <property type="project" value="InterPro"/>
</dbReference>
<protein>
    <submittedName>
        <fullName evidence="4">Annexin 12</fullName>
    </submittedName>
</protein>
<dbReference type="Gene3D" id="1.10.220.10">
    <property type="entry name" value="Annexin"/>
    <property type="match status" value="4"/>
</dbReference>
<keyword evidence="2" id="KW-0677">Repeat</keyword>
<proteinExistence type="inferred from homology"/>
<dbReference type="GO" id="GO:0005737">
    <property type="term" value="C:cytoplasm"/>
    <property type="evidence" value="ECO:0007669"/>
    <property type="project" value="TreeGrafter"/>
</dbReference>
<dbReference type="PROSITE" id="PS51897">
    <property type="entry name" value="ANNEXIN_2"/>
    <property type="match status" value="1"/>
</dbReference>
<dbReference type="PANTHER" id="PTHR10502:SF102">
    <property type="entry name" value="ANNEXIN B11"/>
    <property type="match status" value="1"/>
</dbReference>
<dbReference type="PRINTS" id="PR00196">
    <property type="entry name" value="ANNEXIN"/>
</dbReference>
<sequence>MLFTKLVGVQECQVDIIQHGYRFQEYELSLKKSQEAWQVEFILEFRSKMREQVKFFQFIHHQERTLQHEQQAFQQIWSGNISVFIYSQIYYNLNANIQQLRTSQMINYQQAANNFHQSLAIPGTNESQLVKQISNFTNEQLQQIQTAYFQSFNKSLISKIKWDTSFNFERLLVKTMTPRYDLWAECIHHAIAGLGTDEKRLIYYVFMSDDTDKQNLRMAYQNKYKKSLDTAIAFDVAPIWTFGKLLQKWLKNTKTNNGNPQQLAEQLHKAASGPGTKESVFIQVLTSTDHDLFNQVVSAYNKKYMINLRAVIKREFSGHTELAMLAAYDFDIHPANLCAQLIHHAVKGMGTDDQLLMNVTALFRDRYYDWIRQAYPGNIVRAIKGDTSGHYEDALLGLWNLQA</sequence>